<reference evidence="8 9" key="1">
    <citation type="submission" date="2023-07" db="EMBL/GenBank/DDBJ databases">
        <title>Sorghum-associated microbial communities from plants grown in Nebraska, USA.</title>
        <authorList>
            <person name="Schachtman D."/>
        </authorList>
    </citation>
    <scope>NUCLEOTIDE SEQUENCE [LARGE SCALE GENOMIC DNA]</scope>
    <source>
        <strain evidence="8 9">4256</strain>
    </source>
</reference>
<comment type="catalytic activity">
    <reaction evidence="5">
        <text>adenylyl-molybdopterin + molybdate = Mo-molybdopterin + AMP + H(+)</text>
        <dbReference type="Rhea" id="RHEA:35047"/>
        <dbReference type="ChEBI" id="CHEBI:15378"/>
        <dbReference type="ChEBI" id="CHEBI:36264"/>
        <dbReference type="ChEBI" id="CHEBI:62727"/>
        <dbReference type="ChEBI" id="CHEBI:71302"/>
        <dbReference type="ChEBI" id="CHEBI:456215"/>
        <dbReference type="EC" id="2.10.1.1"/>
    </reaction>
</comment>
<dbReference type="SUPFAM" id="SSF53218">
    <property type="entry name" value="Molybdenum cofactor biosynthesis proteins"/>
    <property type="match status" value="1"/>
</dbReference>
<dbReference type="InterPro" id="IPR001453">
    <property type="entry name" value="MoaB/Mog_dom"/>
</dbReference>
<evidence type="ECO:0000256" key="2">
    <source>
        <dbReference type="ARBA" id="ARBA00005046"/>
    </source>
</evidence>
<keyword evidence="6 8" id="KW-0808">Transferase</keyword>
<dbReference type="Pfam" id="PF03453">
    <property type="entry name" value="MoeA_N"/>
    <property type="match status" value="1"/>
</dbReference>
<evidence type="ECO:0000256" key="5">
    <source>
        <dbReference type="ARBA" id="ARBA00047317"/>
    </source>
</evidence>
<dbReference type="SMART" id="SM00852">
    <property type="entry name" value="MoCF_biosynth"/>
    <property type="match status" value="1"/>
</dbReference>
<gene>
    <name evidence="8" type="ORF">J2W40_000676</name>
</gene>
<dbReference type="Gene3D" id="3.40.980.10">
    <property type="entry name" value="MoaB/Mog-like domain"/>
    <property type="match status" value="1"/>
</dbReference>
<dbReference type="InterPro" id="IPR036425">
    <property type="entry name" value="MoaB/Mog-like_dom_sf"/>
</dbReference>
<dbReference type="InterPro" id="IPR036688">
    <property type="entry name" value="MoeA_C_domain_IV_sf"/>
</dbReference>
<feature type="domain" description="MoaB/Mog" evidence="7">
    <location>
        <begin position="175"/>
        <end position="312"/>
    </location>
</feature>
<dbReference type="EMBL" id="JAVDWV010000003">
    <property type="protein sequence ID" value="MDR7153873.1"/>
    <property type="molecule type" value="Genomic_DNA"/>
</dbReference>
<dbReference type="Pfam" id="PF03454">
    <property type="entry name" value="MoeA_C"/>
    <property type="match status" value="1"/>
</dbReference>
<organism evidence="8 9">
    <name type="scientific">Sphingobium xenophagum</name>
    <dbReference type="NCBI Taxonomy" id="121428"/>
    <lineage>
        <taxon>Bacteria</taxon>
        <taxon>Pseudomonadati</taxon>
        <taxon>Pseudomonadota</taxon>
        <taxon>Alphaproteobacteria</taxon>
        <taxon>Sphingomonadales</taxon>
        <taxon>Sphingomonadaceae</taxon>
        <taxon>Sphingobium</taxon>
    </lineage>
</organism>
<comment type="caution">
    <text evidence="8">The sequence shown here is derived from an EMBL/GenBank/DDBJ whole genome shotgun (WGS) entry which is preliminary data.</text>
</comment>
<dbReference type="EC" id="2.10.1.1" evidence="6"/>
<name>A0ABU1WX26_SPHXE</name>
<evidence type="ECO:0000256" key="3">
    <source>
        <dbReference type="ARBA" id="ARBA00010763"/>
    </source>
</evidence>
<keyword evidence="6" id="KW-0460">Magnesium</keyword>
<dbReference type="Pfam" id="PF00994">
    <property type="entry name" value="MoCF_biosynth"/>
    <property type="match status" value="1"/>
</dbReference>
<dbReference type="InterPro" id="IPR005111">
    <property type="entry name" value="MoeA_C_domain_IV"/>
</dbReference>
<accession>A0ABU1WX26</accession>
<dbReference type="NCBIfam" id="TIGR00177">
    <property type="entry name" value="molyb_syn"/>
    <property type="match status" value="1"/>
</dbReference>
<dbReference type="PANTHER" id="PTHR10192:SF5">
    <property type="entry name" value="GEPHYRIN"/>
    <property type="match status" value="1"/>
</dbReference>
<dbReference type="RefSeq" id="WP_310221997.1">
    <property type="nucleotide sequence ID" value="NZ_JAVDWV010000003.1"/>
</dbReference>
<sequence length="393" mass="40247">MSLLPVAQAQARLFALADRLPAEDVPVTACAGRWLARDVIAQRTQPWTDLSAMDGYAVRAAEAPGPWHVTATSRAGGTPPPPLSPGEACRIFTGAPLPEGADAILIQENAARNGDHLTASADPLPPGRHVRPAASDFAQGAPLLKAGSRLGPTQIALAVLGGHGRLSVGQRLRVALLSTGDELVPPGAPTPPGALPSSNAPMLAAMLAALPCDVIDLGIVADDLDAMVTALDRARQADIIVSTGGASVGDHDMVRPAFAQAGGTLDFWKIAMRPGKPLMAGRLGKALFLGLPGNPVSAFVTSTLFLLPMVRHMAGASAPLPPLHEARLASPLPATGDRDDYLRAFRSEGGIVSVTSQDSAATAAMALADCLILRPAGSPPAAIGDTVQILPLP</sequence>
<comment type="function">
    <text evidence="1 6">Catalyzes the insertion of molybdate into adenylated molybdopterin with the concomitant release of AMP.</text>
</comment>
<evidence type="ECO:0000313" key="8">
    <source>
        <dbReference type="EMBL" id="MDR7153873.1"/>
    </source>
</evidence>
<evidence type="ECO:0000313" key="9">
    <source>
        <dbReference type="Proteomes" id="UP001267638"/>
    </source>
</evidence>
<protein>
    <recommendedName>
        <fullName evidence="6">Molybdopterin molybdenumtransferase</fullName>
        <ecNumber evidence="6">2.10.1.1</ecNumber>
    </recommendedName>
</protein>
<dbReference type="SUPFAM" id="SSF63882">
    <property type="entry name" value="MoeA N-terminal region -like"/>
    <property type="match status" value="1"/>
</dbReference>
<dbReference type="Gene3D" id="2.40.340.10">
    <property type="entry name" value="MoeA, C-terminal, domain IV"/>
    <property type="match status" value="1"/>
</dbReference>
<evidence type="ECO:0000256" key="1">
    <source>
        <dbReference type="ARBA" id="ARBA00002901"/>
    </source>
</evidence>
<comment type="cofactor">
    <cofactor evidence="6">
        <name>Mg(2+)</name>
        <dbReference type="ChEBI" id="CHEBI:18420"/>
    </cofactor>
</comment>
<dbReference type="CDD" id="cd00887">
    <property type="entry name" value="MoeA"/>
    <property type="match status" value="1"/>
</dbReference>
<comment type="similarity">
    <text evidence="3 6">Belongs to the MoeA family.</text>
</comment>
<dbReference type="Gene3D" id="2.170.190.11">
    <property type="entry name" value="Molybdopterin biosynthesis moea protein, domain 3"/>
    <property type="match status" value="1"/>
</dbReference>
<keyword evidence="4 6" id="KW-0501">Molybdenum cofactor biosynthesis</keyword>
<dbReference type="Proteomes" id="UP001267638">
    <property type="component" value="Unassembled WGS sequence"/>
</dbReference>
<proteinExistence type="inferred from homology"/>
<keyword evidence="6" id="KW-0479">Metal-binding</keyword>
<dbReference type="GO" id="GO:0061599">
    <property type="term" value="F:molybdopterin molybdotransferase activity"/>
    <property type="evidence" value="ECO:0007669"/>
    <property type="project" value="UniProtKB-EC"/>
</dbReference>
<dbReference type="InterPro" id="IPR038987">
    <property type="entry name" value="MoeA-like"/>
</dbReference>
<evidence type="ECO:0000256" key="4">
    <source>
        <dbReference type="ARBA" id="ARBA00023150"/>
    </source>
</evidence>
<evidence type="ECO:0000259" key="7">
    <source>
        <dbReference type="SMART" id="SM00852"/>
    </source>
</evidence>
<dbReference type="SUPFAM" id="SSF63867">
    <property type="entry name" value="MoeA C-terminal domain-like"/>
    <property type="match status" value="1"/>
</dbReference>
<dbReference type="Gene3D" id="3.90.105.10">
    <property type="entry name" value="Molybdopterin biosynthesis moea protein, domain 2"/>
    <property type="match status" value="1"/>
</dbReference>
<comment type="pathway">
    <text evidence="2 6">Cofactor biosynthesis; molybdopterin biosynthesis.</text>
</comment>
<dbReference type="PANTHER" id="PTHR10192">
    <property type="entry name" value="MOLYBDOPTERIN BIOSYNTHESIS PROTEIN"/>
    <property type="match status" value="1"/>
</dbReference>
<dbReference type="InterPro" id="IPR036135">
    <property type="entry name" value="MoeA_linker/N_sf"/>
</dbReference>
<dbReference type="NCBIfam" id="NF045515">
    <property type="entry name" value="Glp_gephyrin"/>
    <property type="match status" value="1"/>
</dbReference>
<keyword evidence="9" id="KW-1185">Reference proteome</keyword>
<evidence type="ECO:0000256" key="6">
    <source>
        <dbReference type="RuleBase" id="RU365090"/>
    </source>
</evidence>
<dbReference type="InterPro" id="IPR005110">
    <property type="entry name" value="MoeA_linker/N"/>
</dbReference>
<keyword evidence="6" id="KW-0500">Molybdenum</keyword>